<comment type="caution">
    <text evidence="10">The sequence shown here is derived from an EMBL/GenBank/DDBJ whole genome shotgun (WGS) entry which is preliminary data.</text>
</comment>
<evidence type="ECO:0000313" key="10">
    <source>
        <dbReference type="EMBL" id="KAK3678735.1"/>
    </source>
</evidence>
<dbReference type="GO" id="GO:0006006">
    <property type="term" value="P:glucose metabolic process"/>
    <property type="evidence" value="ECO:0007669"/>
    <property type="project" value="UniProtKB-KW"/>
</dbReference>
<dbReference type="PANTHER" id="PTHR47779">
    <property type="entry name" value="SYNTHASE (CCG-9), PUTATIVE (AFU_ORTHOLOGUE AFUA_3G12100)-RELATED"/>
    <property type="match status" value="1"/>
</dbReference>
<evidence type="ECO:0000256" key="6">
    <source>
        <dbReference type="ARBA" id="ARBA00023277"/>
    </source>
</evidence>
<evidence type="ECO:0000256" key="7">
    <source>
        <dbReference type="SAM" id="MobiDB-lite"/>
    </source>
</evidence>
<feature type="domain" description="Glycosyl transferase family 1" evidence="8">
    <location>
        <begin position="475"/>
        <end position="606"/>
    </location>
</feature>
<keyword evidence="3" id="KW-0313">Glucose metabolism</keyword>
<keyword evidence="4" id="KW-0328">Glycosyltransferase</keyword>
<dbReference type="Pfam" id="PF21269">
    <property type="entry name" value="TreT_GT1"/>
    <property type="match status" value="1"/>
</dbReference>
<sequence>MPQSPAISATEHHGFQVMPPNRNIDRMHRHREGNGELGIALPELWLGVAIESGDGFFKLGFACHDGTYTIDFAVHQLDLQHQIPKPGQSDRRVVKDQDGSNEGASHAICDYLIKSVHQYQEKNHYKFLAVGIAQELVALSPQAPSRIWAKLDIVPITVPCLTRRATPDANKGVDELADSMVRKGLAQVLQRFIYIDAFHTDQYKVLWSCEASTSADLDNQIQLISLAQQQALVSEQTWRTAHYYRESIKQRNIKFSFFSATPQGGGVVLMRHALIRFYKLLGVDTTWWVPSPKPEIFRITKTNHNILQGVAKPEERLQSEQKRLIEDWVQTNAGRFWTSEGGPLAPRSEGGVDVVIVDDPQMPTLIPIVKRLDPDRPVIFRSHIQIRSDLAQDSAAPTAEVWNWLWQSLQQADVFISHPVKAFVPHTVNLNKLAYMPATTDWLDGLNKPLSEFDTAYYLHEFNAEATRWSIAKIAYPKRKYVVQIARLDPSKGIPDVRRARQSSDVTHPTAKATPQLVIAGHYSVDDPDGVKVLEQTLDLLDTKYSDIKDDVIAMRLGPTDQILNTLMSSAHVGLQLSTREGFEIKVSEGLHKGVPMIVSNAGGIPL</sequence>
<dbReference type="InterPro" id="IPR052078">
    <property type="entry name" value="Trehalose_Metab_GTase"/>
</dbReference>
<name>A0AAE1C5G1_9PEZI</name>
<evidence type="ECO:0000313" key="11">
    <source>
        <dbReference type="Proteomes" id="UP001274830"/>
    </source>
</evidence>
<dbReference type="Gene3D" id="3.40.50.2000">
    <property type="entry name" value="Glycogen Phosphorylase B"/>
    <property type="match status" value="2"/>
</dbReference>
<evidence type="ECO:0008006" key="12">
    <source>
        <dbReference type="Google" id="ProtNLM"/>
    </source>
</evidence>
<evidence type="ECO:0000256" key="3">
    <source>
        <dbReference type="ARBA" id="ARBA00022526"/>
    </source>
</evidence>
<evidence type="ECO:0000259" key="8">
    <source>
        <dbReference type="Pfam" id="PF00534"/>
    </source>
</evidence>
<accession>A0AAE1C5G1</accession>
<comment type="similarity">
    <text evidence="1">Belongs to the glycosyltransferase group 1 family. Glycosyltransferase 4 subfamily.</text>
</comment>
<dbReference type="InterPro" id="IPR001296">
    <property type="entry name" value="Glyco_trans_1"/>
</dbReference>
<evidence type="ECO:0000256" key="2">
    <source>
        <dbReference type="ARBA" id="ARBA00011738"/>
    </source>
</evidence>
<evidence type="ECO:0000256" key="5">
    <source>
        <dbReference type="ARBA" id="ARBA00022679"/>
    </source>
</evidence>
<dbReference type="SUPFAM" id="SSF53756">
    <property type="entry name" value="UDP-Glycosyltransferase/glycogen phosphorylase"/>
    <property type="match status" value="1"/>
</dbReference>
<reference evidence="10" key="1">
    <citation type="submission" date="2023-07" db="EMBL/GenBank/DDBJ databases">
        <title>Black Yeasts Isolated from many extreme environments.</title>
        <authorList>
            <person name="Coleine C."/>
            <person name="Stajich J.E."/>
            <person name="Selbmann L."/>
        </authorList>
    </citation>
    <scope>NUCLEOTIDE SEQUENCE</scope>
    <source>
        <strain evidence="10">CCFEE 5485</strain>
    </source>
</reference>
<dbReference type="AlphaFoldDB" id="A0AAE1C5G1"/>
<proteinExistence type="inferred from homology"/>
<dbReference type="EMBL" id="JAUTXT010000003">
    <property type="protein sequence ID" value="KAK3678735.1"/>
    <property type="molecule type" value="Genomic_DNA"/>
</dbReference>
<feature type="region of interest" description="Disordered" evidence="7">
    <location>
        <begin position="1"/>
        <end position="21"/>
    </location>
</feature>
<keyword evidence="5" id="KW-0808">Transferase</keyword>
<dbReference type="InterPro" id="IPR049438">
    <property type="entry name" value="TreT_GT1"/>
</dbReference>
<dbReference type="GO" id="GO:0016757">
    <property type="term" value="F:glycosyltransferase activity"/>
    <property type="evidence" value="ECO:0007669"/>
    <property type="project" value="UniProtKB-KW"/>
</dbReference>
<gene>
    <name evidence="10" type="ORF">LTR78_001188</name>
</gene>
<protein>
    <recommendedName>
        <fullName evidence="12">Glycosyl transferase family 1 domain-containing protein</fullName>
    </recommendedName>
</protein>
<keyword evidence="11" id="KW-1185">Reference proteome</keyword>
<evidence type="ECO:0000256" key="4">
    <source>
        <dbReference type="ARBA" id="ARBA00022676"/>
    </source>
</evidence>
<organism evidence="10 11">
    <name type="scientific">Recurvomyces mirabilis</name>
    <dbReference type="NCBI Taxonomy" id="574656"/>
    <lineage>
        <taxon>Eukaryota</taxon>
        <taxon>Fungi</taxon>
        <taxon>Dikarya</taxon>
        <taxon>Ascomycota</taxon>
        <taxon>Pezizomycotina</taxon>
        <taxon>Dothideomycetes</taxon>
        <taxon>Dothideomycetidae</taxon>
        <taxon>Mycosphaerellales</taxon>
        <taxon>Teratosphaeriaceae</taxon>
        <taxon>Recurvomyces</taxon>
    </lineage>
</organism>
<feature type="domain" description="Trehalose synthase N-terminal" evidence="9">
    <location>
        <begin position="258"/>
        <end position="421"/>
    </location>
</feature>
<comment type="subunit">
    <text evidence="2">Homodimer.</text>
</comment>
<dbReference type="Pfam" id="PF00534">
    <property type="entry name" value="Glycos_transf_1"/>
    <property type="match status" value="1"/>
</dbReference>
<keyword evidence="6" id="KW-0119">Carbohydrate metabolism</keyword>
<evidence type="ECO:0000256" key="1">
    <source>
        <dbReference type="ARBA" id="ARBA00009481"/>
    </source>
</evidence>
<evidence type="ECO:0000259" key="9">
    <source>
        <dbReference type="Pfam" id="PF21269"/>
    </source>
</evidence>
<dbReference type="Proteomes" id="UP001274830">
    <property type="component" value="Unassembled WGS sequence"/>
</dbReference>
<dbReference type="PANTHER" id="PTHR47779:SF1">
    <property type="entry name" value="SYNTHASE (CCG-9), PUTATIVE (AFU_ORTHOLOGUE AFUA_3G12100)-RELATED"/>
    <property type="match status" value="1"/>
</dbReference>